<evidence type="ECO:0000313" key="1">
    <source>
        <dbReference type="EMBL" id="SEQ01124.1"/>
    </source>
</evidence>
<evidence type="ECO:0000313" key="2">
    <source>
        <dbReference type="Proteomes" id="UP000199055"/>
    </source>
</evidence>
<accession>A0A1H9CIZ8</accession>
<dbReference type="SUPFAM" id="SSF56112">
    <property type="entry name" value="Protein kinase-like (PK-like)"/>
    <property type="match status" value="1"/>
</dbReference>
<dbReference type="Proteomes" id="UP000199055">
    <property type="component" value="Unassembled WGS sequence"/>
</dbReference>
<reference evidence="1 2" key="1">
    <citation type="submission" date="2016-10" db="EMBL/GenBank/DDBJ databases">
        <authorList>
            <person name="de Groot N.N."/>
        </authorList>
    </citation>
    <scope>NUCLEOTIDE SEQUENCE [LARGE SCALE GENOMIC DNA]</scope>
    <source>
        <strain evidence="1 2">CGMCC 4.3519</strain>
    </source>
</reference>
<sequence>MDTPLLAADFQELIRPHTGELARARPTTGGHSSDVATVVECEKGPFFVKAVPNRPGGRHDSIVRERLINPAVRPLSPALRWHAENDLWVVLGFDAVEGRAADFSPGSPDLPTVVGLVNRIGELDLPEVAREWPETRWDRFAGDEGQAALLRGDDLLYTDINPGNMMIGKHTAWAVDWSWPTRGAGFIDPACLVVQFIAAGHSPESAESWASGCAAWVDADPKAVDAFARANALMYRVFADRKPDASWLGAMADASRAWADHRGVST</sequence>
<dbReference type="EMBL" id="FOET01000003">
    <property type="protein sequence ID" value="SEQ01124.1"/>
    <property type="molecule type" value="Genomic_DNA"/>
</dbReference>
<name>A0A1H9CIZ8_9ACTN</name>
<proteinExistence type="predicted"/>
<gene>
    <name evidence="1" type="ORF">SAMN05216481_103265</name>
</gene>
<dbReference type="STRING" id="403935.SAMN05216481_103265"/>
<dbReference type="AlphaFoldDB" id="A0A1H9CIZ8"/>
<dbReference type="InterPro" id="IPR011009">
    <property type="entry name" value="Kinase-like_dom_sf"/>
</dbReference>
<organism evidence="1 2">
    <name type="scientific">Streptomyces radiopugnans</name>
    <dbReference type="NCBI Taxonomy" id="403935"/>
    <lineage>
        <taxon>Bacteria</taxon>
        <taxon>Bacillati</taxon>
        <taxon>Actinomycetota</taxon>
        <taxon>Actinomycetes</taxon>
        <taxon>Kitasatosporales</taxon>
        <taxon>Streptomycetaceae</taxon>
        <taxon>Streptomyces</taxon>
    </lineage>
</organism>
<keyword evidence="2" id="KW-1185">Reference proteome</keyword>
<evidence type="ECO:0008006" key="3">
    <source>
        <dbReference type="Google" id="ProtNLM"/>
    </source>
</evidence>
<dbReference type="RefSeq" id="WP_093657799.1">
    <property type="nucleotide sequence ID" value="NZ_FOET01000003.1"/>
</dbReference>
<protein>
    <recommendedName>
        <fullName evidence="3">Phosphotransferase enzyme family protein</fullName>
    </recommendedName>
</protein>